<dbReference type="PANTHER" id="PTHR42894:SF1">
    <property type="entry name" value="N-(5'-PHOSPHORIBOSYL)ANTHRANILATE ISOMERASE"/>
    <property type="match status" value="1"/>
</dbReference>
<sequence>MDPFIKICGICSEGDLGQISALRPNALGFIQWPKSKRYIAPETVGQWETPEGIRRVGVFVAPSEAELAHAAQHARLDVLQIHRISSGWKLDRELFKGLEVWCALKPDELYFSEAGFPFDRYLLDSYDPKTIGGTGETCDWEKAQTLVRSLEIPILLAGGLTPQNVATAIRQVKPWGVDVSSGVEIEPGVKDIAKVEAFIDAAREA</sequence>
<dbReference type="SUPFAM" id="SSF51366">
    <property type="entry name" value="Ribulose-phoshate binding barrel"/>
    <property type="match status" value="1"/>
</dbReference>
<dbReference type="InterPro" id="IPR001240">
    <property type="entry name" value="PRAI_dom"/>
</dbReference>
<evidence type="ECO:0000313" key="12">
    <source>
        <dbReference type="Proteomes" id="UP000366872"/>
    </source>
</evidence>
<dbReference type="GO" id="GO:0004640">
    <property type="term" value="F:phosphoribosylanthranilate isomerase activity"/>
    <property type="evidence" value="ECO:0007669"/>
    <property type="project" value="UniProtKB-UniRule"/>
</dbReference>
<dbReference type="Pfam" id="PF00697">
    <property type="entry name" value="PRAI"/>
    <property type="match status" value="1"/>
</dbReference>
<reference evidence="11 12" key="1">
    <citation type="submission" date="2019-04" db="EMBL/GenBank/DDBJ databases">
        <authorList>
            <person name="Van Vliet M D."/>
        </authorList>
    </citation>
    <scope>NUCLEOTIDE SEQUENCE [LARGE SCALE GENOMIC DNA]</scope>
    <source>
        <strain evidence="11 12">F1</strain>
    </source>
</reference>
<gene>
    <name evidence="9 11" type="primary">trpF</name>
    <name evidence="11" type="ORF">PDESU_05688</name>
</gene>
<protein>
    <recommendedName>
        <fullName evidence="4 9">N-(5'-phosphoribosyl)anthranilate isomerase</fullName>
        <shortName evidence="9">PRAI</shortName>
        <ecNumber evidence="3 9">5.3.1.24</ecNumber>
    </recommendedName>
</protein>
<evidence type="ECO:0000259" key="10">
    <source>
        <dbReference type="Pfam" id="PF00697"/>
    </source>
</evidence>
<comment type="similarity">
    <text evidence="9">Belongs to the TrpF family.</text>
</comment>
<name>A0A6C2UB53_PONDE</name>
<dbReference type="AlphaFoldDB" id="A0A6C2UB53"/>
<evidence type="ECO:0000256" key="7">
    <source>
        <dbReference type="ARBA" id="ARBA00023141"/>
    </source>
</evidence>
<keyword evidence="6 9" id="KW-0822">Tryptophan biosynthesis</keyword>
<comment type="pathway">
    <text evidence="2 9">Amino-acid biosynthesis; L-tryptophan biosynthesis; L-tryptophan from chorismate: step 3/5.</text>
</comment>
<dbReference type="Proteomes" id="UP000366872">
    <property type="component" value="Unassembled WGS sequence"/>
</dbReference>
<comment type="catalytic activity">
    <reaction evidence="1 9">
        <text>N-(5-phospho-beta-D-ribosyl)anthranilate = 1-(2-carboxyphenylamino)-1-deoxy-D-ribulose 5-phosphate</text>
        <dbReference type="Rhea" id="RHEA:21540"/>
        <dbReference type="ChEBI" id="CHEBI:18277"/>
        <dbReference type="ChEBI" id="CHEBI:58613"/>
        <dbReference type="EC" id="5.3.1.24"/>
    </reaction>
</comment>
<dbReference type="EC" id="5.3.1.24" evidence="3 9"/>
<evidence type="ECO:0000313" key="11">
    <source>
        <dbReference type="EMBL" id="VGO17093.1"/>
    </source>
</evidence>
<dbReference type="InterPro" id="IPR044643">
    <property type="entry name" value="TrpF_fam"/>
</dbReference>
<dbReference type="HAMAP" id="MF_00135">
    <property type="entry name" value="PRAI"/>
    <property type="match status" value="1"/>
</dbReference>
<dbReference type="RefSeq" id="WP_136082593.1">
    <property type="nucleotide sequence ID" value="NZ_CAAHFG010000004.1"/>
</dbReference>
<keyword evidence="5 9" id="KW-0028">Amino-acid biosynthesis</keyword>
<evidence type="ECO:0000256" key="1">
    <source>
        <dbReference type="ARBA" id="ARBA00001164"/>
    </source>
</evidence>
<dbReference type="InterPro" id="IPR013785">
    <property type="entry name" value="Aldolase_TIM"/>
</dbReference>
<evidence type="ECO:0000256" key="8">
    <source>
        <dbReference type="ARBA" id="ARBA00023235"/>
    </source>
</evidence>
<evidence type="ECO:0000256" key="6">
    <source>
        <dbReference type="ARBA" id="ARBA00022822"/>
    </source>
</evidence>
<organism evidence="11 12">
    <name type="scientific">Pontiella desulfatans</name>
    <dbReference type="NCBI Taxonomy" id="2750659"/>
    <lineage>
        <taxon>Bacteria</taxon>
        <taxon>Pseudomonadati</taxon>
        <taxon>Kiritimatiellota</taxon>
        <taxon>Kiritimatiellia</taxon>
        <taxon>Kiritimatiellales</taxon>
        <taxon>Pontiellaceae</taxon>
        <taxon>Pontiella</taxon>
    </lineage>
</organism>
<proteinExistence type="inferred from homology"/>
<evidence type="ECO:0000256" key="9">
    <source>
        <dbReference type="HAMAP-Rule" id="MF_00135"/>
    </source>
</evidence>
<accession>A0A6C2UB53</accession>
<evidence type="ECO:0000256" key="3">
    <source>
        <dbReference type="ARBA" id="ARBA00012572"/>
    </source>
</evidence>
<dbReference type="CDD" id="cd00405">
    <property type="entry name" value="PRAI"/>
    <property type="match status" value="1"/>
</dbReference>
<dbReference type="Gene3D" id="3.20.20.70">
    <property type="entry name" value="Aldolase class I"/>
    <property type="match status" value="1"/>
</dbReference>
<keyword evidence="12" id="KW-1185">Reference proteome</keyword>
<dbReference type="UniPathway" id="UPA00035">
    <property type="reaction ID" value="UER00042"/>
</dbReference>
<keyword evidence="7 9" id="KW-0057">Aromatic amino acid biosynthesis</keyword>
<keyword evidence="8 9" id="KW-0413">Isomerase</keyword>
<dbReference type="InterPro" id="IPR011060">
    <property type="entry name" value="RibuloseP-bd_barrel"/>
</dbReference>
<dbReference type="PANTHER" id="PTHR42894">
    <property type="entry name" value="N-(5'-PHOSPHORIBOSYL)ANTHRANILATE ISOMERASE"/>
    <property type="match status" value="1"/>
</dbReference>
<evidence type="ECO:0000256" key="2">
    <source>
        <dbReference type="ARBA" id="ARBA00004664"/>
    </source>
</evidence>
<evidence type="ECO:0000256" key="4">
    <source>
        <dbReference type="ARBA" id="ARBA00022272"/>
    </source>
</evidence>
<dbReference type="EMBL" id="CAAHFG010000004">
    <property type="protein sequence ID" value="VGO17093.1"/>
    <property type="molecule type" value="Genomic_DNA"/>
</dbReference>
<dbReference type="GO" id="GO:0000162">
    <property type="term" value="P:L-tryptophan biosynthetic process"/>
    <property type="evidence" value="ECO:0007669"/>
    <property type="project" value="UniProtKB-UniRule"/>
</dbReference>
<feature type="domain" description="N-(5'phosphoribosyl) anthranilate isomerase (PRAI)" evidence="10">
    <location>
        <begin position="6"/>
        <end position="200"/>
    </location>
</feature>
<evidence type="ECO:0000256" key="5">
    <source>
        <dbReference type="ARBA" id="ARBA00022605"/>
    </source>
</evidence>